<dbReference type="Proteomes" id="UP000228964">
    <property type="component" value="Unassembled WGS sequence"/>
</dbReference>
<evidence type="ECO:0000259" key="1">
    <source>
        <dbReference type="PROSITE" id="PS50146"/>
    </source>
</evidence>
<evidence type="ECO:0000313" key="2">
    <source>
        <dbReference type="EMBL" id="PIT95117.1"/>
    </source>
</evidence>
<dbReference type="EMBL" id="PFAO01000046">
    <property type="protein sequence ID" value="PIT95117.1"/>
    <property type="molecule type" value="Genomic_DNA"/>
</dbReference>
<gene>
    <name evidence="2" type="ORF">COT96_01925</name>
</gene>
<proteinExistence type="predicted"/>
<dbReference type="InterPro" id="IPR016064">
    <property type="entry name" value="NAD/diacylglycerol_kinase_sf"/>
</dbReference>
<dbReference type="Gene3D" id="3.40.50.10330">
    <property type="entry name" value="Probable inorganic polyphosphate/atp-NAD kinase, domain 1"/>
    <property type="match status" value="1"/>
</dbReference>
<organism evidence="2 3">
    <name type="scientific">Candidatus Falkowbacteria bacterium CG10_big_fil_rev_8_21_14_0_10_38_22</name>
    <dbReference type="NCBI Taxonomy" id="1974564"/>
    <lineage>
        <taxon>Bacteria</taxon>
        <taxon>Candidatus Falkowiibacteriota</taxon>
    </lineage>
</organism>
<dbReference type="AlphaFoldDB" id="A0A2M6WQM7"/>
<dbReference type="PROSITE" id="PS50146">
    <property type="entry name" value="DAGK"/>
    <property type="match status" value="1"/>
</dbReference>
<protein>
    <recommendedName>
        <fullName evidence="1">DAGKc domain-containing protein</fullName>
    </recommendedName>
</protein>
<sequence>MNVYIYDSFLNQKKYDQTLAQIETRLTDLGLNGKIARLGIMKNINDIVDYELKRGAKTIIAVGNDQTVNRVINALADSQVPLGIIPIGEKNNDIATALGIGQNEAACEILSARRITKIDLGLANNFYFIGRAAIINQGTTLAISQTYSIEIVEKGKIEIINLLPANLSLPAKIKINPQDGILELVIKTSSRKKIFTEKLGHSIFPIKKITVRNKEYPLILDGAREIMPPVEISLLKQKLRVIVGKSRNF</sequence>
<dbReference type="SUPFAM" id="SSF111331">
    <property type="entry name" value="NAD kinase/diacylglycerol kinase-like"/>
    <property type="match status" value="1"/>
</dbReference>
<comment type="caution">
    <text evidence="2">The sequence shown here is derived from an EMBL/GenBank/DDBJ whole genome shotgun (WGS) entry which is preliminary data.</text>
</comment>
<dbReference type="Gene3D" id="2.60.200.40">
    <property type="match status" value="1"/>
</dbReference>
<dbReference type="Pfam" id="PF00781">
    <property type="entry name" value="DAGK_cat"/>
    <property type="match status" value="1"/>
</dbReference>
<dbReference type="InterPro" id="IPR017438">
    <property type="entry name" value="ATP-NAD_kinase_N"/>
</dbReference>
<dbReference type="GO" id="GO:0016301">
    <property type="term" value="F:kinase activity"/>
    <property type="evidence" value="ECO:0007669"/>
    <property type="project" value="InterPro"/>
</dbReference>
<accession>A0A2M6WQM7</accession>
<reference evidence="3" key="1">
    <citation type="submission" date="2017-09" db="EMBL/GenBank/DDBJ databases">
        <title>Depth-based differentiation of microbial function through sediment-hosted aquifers and enrichment of novel symbionts in the deep terrestrial subsurface.</title>
        <authorList>
            <person name="Probst A.J."/>
            <person name="Ladd B."/>
            <person name="Jarett J.K."/>
            <person name="Geller-Mcgrath D.E."/>
            <person name="Sieber C.M.K."/>
            <person name="Emerson J.B."/>
            <person name="Anantharaman K."/>
            <person name="Thomas B.C."/>
            <person name="Malmstrom R."/>
            <person name="Stieglmeier M."/>
            <person name="Klingl A."/>
            <person name="Woyke T."/>
            <person name="Ryan C.M."/>
            <person name="Banfield J.F."/>
        </authorList>
    </citation>
    <scope>NUCLEOTIDE SEQUENCE [LARGE SCALE GENOMIC DNA]</scope>
</reference>
<evidence type="ECO:0000313" key="3">
    <source>
        <dbReference type="Proteomes" id="UP000228964"/>
    </source>
</evidence>
<dbReference type="InterPro" id="IPR001206">
    <property type="entry name" value="Diacylglycerol_kinase_cat_dom"/>
</dbReference>
<feature type="domain" description="DAGKc" evidence="1">
    <location>
        <begin position="58"/>
        <end position="127"/>
    </location>
</feature>
<name>A0A2M6WQM7_9BACT</name>